<keyword evidence="1" id="KW-0472">Membrane</keyword>
<accession>J6F5W3</accession>
<keyword evidence="1" id="KW-0812">Transmembrane</keyword>
<name>J6F5W3_TRIAS</name>
<evidence type="ECO:0000256" key="1">
    <source>
        <dbReference type="SAM" id="Phobius"/>
    </source>
</evidence>
<dbReference type="AlphaFoldDB" id="J6F5W3"/>
<dbReference type="PANTHER" id="PTHR40467:SF1">
    <property type="match status" value="1"/>
</dbReference>
<dbReference type="PANTHER" id="PTHR40467">
    <property type="match status" value="1"/>
</dbReference>
<proteinExistence type="predicted"/>
<dbReference type="KEGG" id="tasa:A1Q1_08244"/>
<protein>
    <submittedName>
        <fullName evidence="2">Uncharacterized protein</fullName>
    </submittedName>
</protein>
<dbReference type="HOGENOM" id="CLU_1511659_0_0_1"/>
<comment type="caution">
    <text evidence="2">The sequence shown here is derived from an EMBL/GenBank/DDBJ whole genome shotgun (WGS) entry which is preliminary data.</text>
</comment>
<organism evidence="2 3">
    <name type="scientific">Trichosporon asahii var. asahii (strain ATCC 90039 / CBS 2479 / JCM 2466 / KCTC 7840 / NBRC 103889/ NCYC 2677 / UAMH 7654)</name>
    <name type="common">Yeast</name>
    <dbReference type="NCBI Taxonomy" id="1186058"/>
    <lineage>
        <taxon>Eukaryota</taxon>
        <taxon>Fungi</taxon>
        <taxon>Dikarya</taxon>
        <taxon>Basidiomycota</taxon>
        <taxon>Agaricomycotina</taxon>
        <taxon>Tremellomycetes</taxon>
        <taxon>Trichosporonales</taxon>
        <taxon>Trichosporonaceae</taxon>
        <taxon>Trichosporon</taxon>
    </lineage>
</organism>
<feature type="transmembrane region" description="Helical" evidence="1">
    <location>
        <begin position="70"/>
        <end position="89"/>
    </location>
</feature>
<sequence length="178" mass="19681">MATNETTPSVPTPGQPGGSEPLPTDVNFYFFLFWYFGVYVAVALCFITSLFGLYRLNWWPQALGGKTTYLLMWAGTLGVGLLSHNLDLFGMRRREHERGPGSDDDEAFEWERKSTSRNEYSGRTSLYVPVIELTHSLLGPPLVRGDAPARACMLLETEARPSTCVPPRAAAGAGHVLR</sequence>
<dbReference type="Proteomes" id="UP000002748">
    <property type="component" value="Unassembled WGS sequence"/>
</dbReference>
<dbReference type="EMBL" id="ALBS01000096">
    <property type="protein sequence ID" value="EJT50692.1"/>
    <property type="molecule type" value="Genomic_DNA"/>
</dbReference>
<dbReference type="OrthoDB" id="5541877at2759"/>
<dbReference type="VEuPathDB" id="FungiDB:A1Q1_08244"/>
<dbReference type="GeneID" id="25991756"/>
<evidence type="ECO:0000313" key="2">
    <source>
        <dbReference type="EMBL" id="EJT50692.1"/>
    </source>
</evidence>
<keyword evidence="1" id="KW-1133">Transmembrane helix</keyword>
<dbReference type="InterPro" id="IPR039966">
    <property type="entry name" value="C553.12c"/>
</dbReference>
<gene>
    <name evidence="2" type="ORF">A1Q1_08244</name>
</gene>
<reference evidence="2 3" key="1">
    <citation type="journal article" date="2012" name="Eukaryot. Cell">
        <title>Draft genome sequence of CBS 2479, the standard type strain of Trichosporon asahii.</title>
        <authorList>
            <person name="Yang R.Y."/>
            <person name="Li H.T."/>
            <person name="Zhu H."/>
            <person name="Zhou G.P."/>
            <person name="Wang M."/>
            <person name="Wang L."/>
        </authorList>
    </citation>
    <scope>NUCLEOTIDE SEQUENCE [LARGE SCALE GENOMIC DNA]</scope>
    <source>
        <strain evidence="3">ATCC 90039 / CBS 2479 / JCM 2466 / KCTC 7840 / NCYC 2677 / UAMH 7654</strain>
    </source>
</reference>
<dbReference type="RefSeq" id="XP_014181866.1">
    <property type="nucleotide sequence ID" value="XM_014326391.1"/>
</dbReference>
<evidence type="ECO:0000313" key="3">
    <source>
        <dbReference type="Proteomes" id="UP000002748"/>
    </source>
</evidence>
<feature type="transmembrane region" description="Helical" evidence="1">
    <location>
        <begin position="28"/>
        <end position="50"/>
    </location>
</feature>